<dbReference type="Gene3D" id="3.90.550.10">
    <property type="entry name" value="Spore Coat Polysaccharide Biosynthesis Protein SpsA, Chain A"/>
    <property type="match status" value="1"/>
</dbReference>
<dbReference type="GO" id="GO:0016779">
    <property type="term" value="F:nucleotidyltransferase activity"/>
    <property type="evidence" value="ECO:0007669"/>
    <property type="project" value="UniProtKB-KW"/>
</dbReference>
<sequence>MSGSIHRRVSAILLAAGSSDRFGRLKQLLDVQGKKIIQIALESLLRSRVSEIVVVLGYAREQIKEYLKGYEVKIVDNPQYRKGQSSSIKRGLESIDQEAEAALFMLSDTPLVGHEIIDLVIGKYEETGSTIVAPFYGDKRGHPVLFGRELFGELKALEGDVSGSGVIRRHAERVVRVQVDSDAVIFDVDDEQDYQRLLRRVERRN</sequence>
<evidence type="ECO:0000259" key="1">
    <source>
        <dbReference type="Pfam" id="PF12804"/>
    </source>
</evidence>
<evidence type="ECO:0000313" key="4">
    <source>
        <dbReference type="Proteomes" id="UP000568877"/>
    </source>
</evidence>
<dbReference type="RefSeq" id="WP_176225991.1">
    <property type="nucleotide sequence ID" value="NZ_BLRV01000004.1"/>
</dbReference>
<proteinExistence type="predicted"/>
<name>A0A6V8NKI7_9ACTN</name>
<dbReference type="EMBL" id="BLRV01000004">
    <property type="protein sequence ID" value="GFP20842.1"/>
    <property type="molecule type" value="Genomic_DNA"/>
</dbReference>
<dbReference type="InterPro" id="IPR025877">
    <property type="entry name" value="MobA-like_NTP_Trfase"/>
</dbReference>
<dbReference type="Proteomes" id="UP000568877">
    <property type="component" value="Unassembled WGS sequence"/>
</dbReference>
<gene>
    <name evidence="2" type="ORF">HKBW3S06_00069</name>
    <name evidence="3" type="ORF">HKBW3S42_00398</name>
</gene>
<organism evidence="2 5">
    <name type="scientific">Candidatus Hakubella thermalkaliphila</name>
    <dbReference type="NCBI Taxonomy" id="2754717"/>
    <lineage>
        <taxon>Bacteria</taxon>
        <taxon>Bacillati</taxon>
        <taxon>Actinomycetota</taxon>
        <taxon>Actinomycetota incertae sedis</taxon>
        <taxon>Candidatus Hakubellales</taxon>
        <taxon>Candidatus Hakubellaceae</taxon>
        <taxon>Candidatus Hakubella</taxon>
    </lineage>
</organism>
<evidence type="ECO:0000313" key="5">
    <source>
        <dbReference type="Proteomes" id="UP000580051"/>
    </source>
</evidence>
<dbReference type="CDD" id="cd04182">
    <property type="entry name" value="GT_2_like_f"/>
    <property type="match status" value="1"/>
</dbReference>
<protein>
    <submittedName>
        <fullName evidence="2">Molybdenum cofactor cytidylyltransferase</fullName>
    </submittedName>
</protein>
<reference evidence="4 5" key="1">
    <citation type="journal article" date="2020" name="Front. Microbiol.">
        <title>Single-cell genomics of novel Actinobacteria with the Wood-Ljungdahl pathway discovered in a serpentinizing system.</title>
        <authorList>
            <person name="Merino N."/>
            <person name="Kawai M."/>
            <person name="Boyd E.S."/>
            <person name="Colman D.R."/>
            <person name="McGlynn S.E."/>
            <person name="Nealson K.H."/>
            <person name="Kurokawa K."/>
            <person name="Hongoh Y."/>
        </authorList>
    </citation>
    <scope>NUCLEOTIDE SEQUENCE [LARGE SCALE GENOMIC DNA]</scope>
    <source>
        <strain evidence="2 5">S06</strain>
        <strain evidence="3 4">S42</strain>
    </source>
</reference>
<keyword evidence="2" id="KW-0548">Nucleotidyltransferase</keyword>
<dbReference type="EMBL" id="BLSA01000032">
    <property type="protein sequence ID" value="GFP32093.1"/>
    <property type="molecule type" value="Genomic_DNA"/>
</dbReference>
<dbReference type="SUPFAM" id="SSF53448">
    <property type="entry name" value="Nucleotide-diphospho-sugar transferases"/>
    <property type="match status" value="1"/>
</dbReference>
<dbReference type="PANTHER" id="PTHR43777">
    <property type="entry name" value="MOLYBDENUM COFACTOR CYTIDYLYLTRANSFERASE"/>
    <property type="match status" value="1"/>
</dbReference>
<evidence type="ECO:0000313" key="2">
    <source>
        <dbReference type="EMBL" id="GFP20842.1"/>
    </source>
</evidence>
<comment type="caution">
    <text evidence="2">The sequence shown here is derived from an EMBL/GenBank/DDBJ whole genome shotgun (WGS) entry which is preliminary data.</text>
</comment>
<keyword evidence="2" id="KW-0808">Transferase</keyword>
<dbReference type="InterPro" id="IPR029044">
    <property type="entry name" value="Nucleotide-diphossugar_trans"/>
</dbReference>
<dbReference type="Pfam" id="PF12804">
    <property type="entry name" value="NTP_transf_3"/>
    <property type="match status" value="1"/>
</dbReference>
<dbReference type="PANTHER" id="PTHR43777:SF1">
    <property type="entry name" value="MOLYBDENUM COFACTOR CYTIDYLYLTRANSFERASE"/>
    <property type="match status" value="1"/>
</dbReference>
<evidence type="ECO:0000313" key="3">
    <source>
        <dbReference type="EMBL" id="GFP32093.1"/>
    </source>
</evidence>
<dbReference type="AlphaFoldDB" id="A0A6V8NKI7"/>
<accession>A0A6V8NKI7</accession>
<dbReference type="Proteomes" id="UP000580051">
    <property type="component" value="Unassembled WGS sequence"/>
</dbReference>
<feature type="domain" description="MobA-like NTP transferase" evidence="1">
    <location>
        <begin position="11"/>
        <end position="172"/>
    </location>
</feature>